<reference evidence="2" key="1">
    <citation type="submission" date="2016-10" db="EMBL/GenBank/DDBJ databases">
        <authorList>
            <person name="Varghese N."/>
            <person name="Submissions S."/>
        </authorList>
    </citation>
    <scope>NUCLEOTIDE SEQUENCE [LARGE SCALE GENOMIC DNA]</scope>
    <source>
        <strain evidence="2">DSM 13327</strain>
    </source>
</reference>
<protein>
    <submittedName>
        <fullName evidence="1">L-ascorbate metabolism protein UlaG, beta-lactamase superfamily</fullName>
    </submittedName>
</protein>
<dbReference type="RefSeq" id="WP_090934604.1">
    <property type="nucleotide sequence ID" value="NZ_FOTS01000010.1"/>
</dbReference>
<keyword evidence="2" id="KW-1185">Reference proteome</keyword>
<dbReference type="PANTHER" id="PTHR43546">
    <property type="entry name" value="UPF0173 METAL-DEPENDENT HYDROLASE MJ1163-RELATED"/>
    <property type="match status" value="1"/>
</dbReference>
<name>A0A1I4J3S8_9FIRM</name>
<evidence type="ECO:0000313" key="2">
    <source>
        <dbReference type="Proteomes" id="UP000199520"/>
    </source>
</evidence>
<dbReference type="Proteomes" id="UP000199520">
    <property type="component" value="Unassembled WGS sequence"/>
</dbReference>
<gene>
    <name evidence="1" type="ORF">SAMN04490355_1010125</name>
</gene>
<dbReference type="Gene3D" id="3.60.15.10">
    <property type="entry name" value="Ribonuclease Z/Hydroxyacylglutathione hydrolase-like"/>
    <property type="match status" value="1"/>
</dbReference>
<dbReference type="SUPFAM" id="SSF56281">
    <property type="entry name" value="Metallo-hydrolase/oxidoreductase"/>
    <property type="match status" value="1"/>
</dbReference>
<dbReference type="InterPro" id="IPR050114">
    <property type="entry name" value="UPF0173_UPF0282_UlaG_hydrolase"/>
</dbReference>
<sequence length="258" mass="30107">MKMKVQMELIANSGVFIKVGESTILVDGIFGESPFFSQPVSEIQKAVFGTTSKYKNINYLIFTHRHIDHFSSVYLDKYISNNEIKKVYMPKLSQETNSFEDKGPLLNLVSTNKIQEFYAPFGELYKEELIQDCTLTCFRSVHMGGREYQDTRHYTIMLTIEEENYIFAADADYMMNNFEAIMDKINVTAVFINPLFLSNSRGQNILDRLKPERVVIYHIPFENEDKMGLRKLVAREILKYKNKPYKIIALTEKDQRLE</sequence>
<dbReference type="STRING" id="1123291.SAMN04490355_1010125"/>
<dbReference type="InterPro" id="IPR036866">
    <property type="entry name" value="RibonucZ/Hydroxyglut_hydro"/>
</dbReference>
<dbReference type="OrthoDB" id="9789133at2"/>
<dbReference type="AlphaFoldDB" id="A0A1I4J3S8"/>
<evidence type="ECO:0000313" key="1">
    <source>
        <dbReference type="EMBL" id="SFL60746.1"/>
    </source>
</evidence>
<dbReference type="EMBL" id="FOTS01000010">
    <property type="protein sequence ID" value="SFL60746.1"/>
    <property type="molecule type" value="Genomic_DNA"/>
</dbReference>
<accession>A0A1I4J3S8</accession>
<proteinExistence type="predicted"/>
<organism evidence="1 2">
    <name type="scientific">Pelosinus propionicus DSM 13327</name>
    <dbReference type="NCBI Taxonomy" id="1123291"/>
    <lineage>
        <taxon>Bacteria</taxon>
        <taxon>Bacillati</taxon>
        <taxon>Bacillota</taxon>
        <taxon>Negativicutes</taxon>
        <taxon>Selenomonadales</taxon>
        <taxon>Sporomusaceae</taxon>
        <taxon>Pelosinus</taxon>
    </lineage>
</organism>